<dbReference type="InterPro" id="IPR036259">
    <property type="entry name" value="MFS_trans_sf"/>
</dbReference>
<dbReference type="InterPro" id="IPR020846">
    <property type="entry name" value="MFS_dom"/>
</dbReference>
<comment type="caution">
    <text evidence="7">The sequence shown here is derived from an EMBL/GenBank/DDBJ whole genome shotgun (WGS) entry which is preliminary data.</text>
</comment>
<evidence type="ECO:0000313" key="7">
    <source>
        <dbReference type="EMBL" id="CAK1555076.1"/>
    </source>
</evidence>
<dbReference type="SUPFAM" id="SSF103473">
    <property type="entry name" value="MFS general substrate transporter"/>
    <property type="match status" value="1"/>
</dbReference>
<name>A0AAV1K0M7_9NEOP</name>
<dbReference type="Pfam" id="PF00083">
    <property type="entry name" value="Sugar_tr"/>
    <property type="match status" value="1"/>
</dbReference>
<dbReference type="GO" id="GO:0022857">
    <property type="term" value="F:transmembrane transporter activity"/>
    <property type="evidence" value="ECO:0007669"/>
    <property type="project" value="InterPro"/>
</dbReference>
<dbReference type="GO" id="GO:0016020">
    <property type="term" value="C:membrane"/>
    <property type="evidence" value="ECO:0007669"/>
    <property type="project" value="UniProtKB-SubCell"/>
</dbReference>
<feature type="transmembrane region" description="Helical" evidence="5">
    <location>
        <begin position="247"/>
        <end position="270"/>
    </location>
</feature>
<evidence type="ECO:0000313" key="8">
    <source>
        <dbReference type="Proteomes" id="UP001497472"/>
    </source>
</evidence>
<keyword evidence="2 5" id="KW-0812">Transmembrane</keyword>
<feature type="transmembrane region" description="Helical" evidence="5">
    <location>
        <begin position="276"/>
        <end position="294"/>
    </location>
</feature>
<dbReference type="PANTHER" id="PTHR24064">
    <property type="entry name" value="SOLUTE CARRIER FAMILY 22 MEMBER"/>
    <property type="match status" value="1"/>
</dbReference>
<dbReference type="InterPro" id="IPR005828">
    <property type="entry name" value="MFS_sugar_transport-like"/>
</dbReference>
<evidence type="ECO:0000256" key="4">
    <source>
        <dbReference type="ARBA" id="ARBA00023136"/>
    </source>
</evidence>
<feature type="domain" description="Major facilitator superfamily (MFS) profile" evidence="6">
    <location>
        <begin position="121"/>
        <end position="537"/>
    </location>
</feature>
<gene>
    <name evidence="7" type="ORF">LNINA_LOCUS13914</name>
</gene>
<dbReference type="AlphaFoldDB" id="A0AAV1K0M7"/>
<feature type="transmembrane region" description="Helical" evidence="5">
    <location>
        <begin position="362"/>
        <end position="383"/>
    </location>
</feature>
<evidence type="ECO:0000256" key="1">
    <source>
        <dbReference type="ARBA" id="ARBA00004141"/>
    </source>
</evidence>
<keyword evidence="4 5" id="KW-0472">Membrane</keyword>
<dbReference type="Proteomes" id="UP001497472">
    <property type="component" value="Unassembled WGS sequence"/>
</dbReference>
<keyword evidence="8" id="KW-1185">Reference proteome</keyword>
<feature type="transmembrane region" description="Helical" evidence="5">
    <location>
        <begin position="447"/>
        <end position="471"/>
    </location>
</feature>
<dbReference type="PROSITE" id="PS50850">
    <property type="entry name" value="MFS"/>
    <property type="match status" value="1"/>
</dbReference>
<protein>
    <recommendedName>
        <fullName evidence="6">Major facilitator superfamily (MFS) profile domain-containing protein</fullName>
    </recommendedName>
</protein>
<feature type="transmembrane region" description="Helical" evidence="5">
    <location>
        <begin position="395"/>
        <end position="416"/>
    </location>
</feature>
<proteinExistence type="predicted"/>
<feature type="transmembrane region" description="Helical" evidence="5">
    <location>
        <begin position="483"/>
        <end position="501"/>
    </location>
</feature>
<feature type="transmembrane region" description="Helical" evidence="5">
    <location>
        <begin position="214"/>
        <end position="235"/>
    </location>
</feature>
<evidence type="ECO:0000259" key="6">
    <source>
        <dbReference type="PROSITE" id="PS50850"/>
    </source>
</evidence>
<dbReference type="InterPro" id="IPR005829">
    <property type="entry name" value="Sugar_transporter_CS"/>
</dbReference>
<dbReference type="Gene3D" id="1.20.1250.20">
    <property type="entry name" value="MFS general substrate transporter like domains"/>
    <property type="match status" value="1"/>
</dbReference>
<evidence type="ECO:0000256" key="5">
    <source>
        <dbReference type="SAM" id="Phobius"/>
    </source>
</evidence>
<accession>A0AAV1K0M7</accession>
<feature type="transmembrane region" description="Helical" evidence="5">
    <location>
        <begin position="423"/>
        <end position="441"/>
    </location>
</feature>
<feature type="transmembrane region" description="Helical" evidence="5">
    <location>
        <begin position="513"/>
        <end position="531"/>
    </location>
</feature>
<feature type="transmembrane region" description="Helical" evidence="5">
    <location>
        <begin position="189"/>
        <end position="208"/>
    </location>
</feature>
<organism evidence="7 8">
    <name type="scientific">Leptosia nina</name>
    <dbReference type="NCBI Taxonomy" id="320188"/>
    <lineage>
        <taxon>Eukaryota</taxon>
        <taxon>Metazoa</taxon>
        <taxon>Ecdysozoa</taxon>
        <taxon>Arthropoda</taxon>
        <taxon>Hexapoda</taxon>
        <taxon>Insecta</taxon>
        <taxon>Pterygota</taxon>
        <taxon>Neoptera</taxon>
        <taxon>Endopterygota</taxon>
        <taxon>Lepidoptera</taxon>
        <taxon>Glossata</taxon>
        <taxon>Ditrysia</taxon>
        <taxon>Papilionoidea</taxon>
        <taxon>Pieridae</taxon>
        <taxon>Pierinae</taxon>
        <taxon>Leptosia</taxon>
    </lineage>
</organism>
<feature type="transmembrane region" description="Helical" evidence="5">
    <location>
        <begin position="34"/>
        <end position="53"/>
    </location>
</feature>
<dbReference type="EMBL" id="CAVLEF010000280">
    <property type="protein sequence ID" value="CAK1555076.1"/>
    <property type="molecule type" value="Genomic_DNA"/>
</dbReference>
<dbReference type="PROSITE" id="PS00216">
    <property type="entry name" value="SUGAR_TRANSPORT_1"/>
    <property type="match status" value="2"/>
</dbReference>
<evidence type="ECO:0000256" key="3">
    <source>
        <dbReference type="ARBA" id="ARBA00022989"/>
    </source>
</evidence>
<sequence>MQKEKSEGPTEKINLDVILVKEIGQFGKYQLKNVVLSAIFCVFMGWAASEYFFTTARITTRCLIPECESSDAIEFSPPWLTNAVPVTETTFDNCQRYASYVNASYVNQTSIEVCPKDLFDRRKVIPCEEFVYENTHSVVYDVWPSWALDLYGLACDEWRRTFIGSIRNIGNFIALPITGYISDRWGRRVLLAFSAMIAAVVGVTRYWADTYVGFFISQVAESTLGSGGFSCVYILTMEMVGPKYRVAAGAVMNSSYAIGQVTLGLIVWAIPNWRTLTLVIYTPQLLTITYFWLISESVRWYLSKGRYSDAKGVLQNAAKLNKTSISDKSLNALRRNVEEEEKKAKRDSETWLITQVIRNKQILIRALITPIFWITMTLIYYGLSLNAVNISGNMYMNYIAVSAVEIPAYWTSVLLIERIGRKYVLMVAYWVCAACQIAYIFMPEGLFGISLAVYLIGKYCISMVITALYVYTAELYPTKYRHSLFAFSSMIGRLGSIAAPLTPAMGAAVWEQLPFALFAGFAIISGCLVLLTPETLGTKLPDTMEEANSLGIKNN</sequence>
<reference evidence="7 8" key="1">
    <citation type="submission" date="2023-11" db="EMBL/GenBank/DDBJ databases">
        <authorList>
            <person name="Okamura Y."/>
        </authorList>
    </citation>
    <scope>NUCLEOTIDE SEQUENCE [LARGE SCALE GENOMIC DNA]</scope>
</reference>
<evidence type="ECO:0000256" key="2">
    <source>
        <dbReference type="ARBA" id="ARBA00022692"/>
    </source>
</evidence>
<keyword evidence="3 5" id="KW-1133">Transmembrane helix</keyword>
<comment type="subcellular location">
    <subcellularLocation>
        <location evidence="1">Membrane</location>
        <topology evidence="1">Multi-pass membrane protein</topology>
    </subcellularLocation>
</comment>